<accession>F6I6M2</accession>
<sequence length="105" mass="11726">MEETCKLAVIGRPCKMCSNQVDFCKRISFSHVKAKGKAEAEDIMYRNRGISIETSPNDGTLCHPASSEIAAWPMARCGDLFRRKPINEKVDIWVHQSLGASKKEA</sequence>
<keyword evidence="2" id="KW-1185">Reference proteome</keyword>
<gene>
    <name evidence="1" type="ordered locus">VIT_13s0067g01230</name>
</gene>
<evidence type="ECO:0000313" key="2">
    <source>
        <dbReference type="Proteomes" id="UP000009183"/>
    </source>
</evidence>
<dbReference type="Proteomes" id="UP000009183">
    <property type="component" value="Chromosome 13, unordered"/>
</dbReference>
<name>F6I6M2_VITVI</name>
<proteinExistence type="predicted"/>
<protein>
    <submittedName>
        <fullName evidence="1">Uncharacterized protein</fullName>
    </submittedName>
</protein>
<dbReference type="EMBL" id="FN596756">
    <property type="protein sequence ID" value="CCB62590.1"/>
    <property type="molecule type" value="Genomic_DNA"/>
</dbReference>
<dbReference type="AlphaFoldDB" id="F6I6M2"/>
<reference evidence="2" key="1">
    <citation type="journal article" date="2007" name="Nature">
        <title>The grapevine genome sequence suggests ancestral hexaploidization in major angiosperm phyla.</title>
        <authorList>
            <consortium name="The French-Italian Public Consortium for Grapevine Genome Characterization."/>
            <person name="Jaillon O."/>
            <person name="Aury J.-M."/>
            <person name="Noel B."/>
            <person name="Policriti A."/>
            <person name="Clepet C."/>
            <person name="Casagrande A."/>
            <person name="Choisne N."/>
            <person name="Aubourg S."/>
            <person name="Vitulo N."/>
            <person name="Jubin C."/>
            <person name="Vezzi A."/>
            <person name="Legeai F."/>
            <person name="Hugueney P."/>
            <person name="Dasilva C."/>
            <person name="Horner D."/>
            <person name="Mica E."/>
            <person name="Jublot D."/>
            <person name="Poulain J."/>
            <person name="Bruyere C."/>
            <person name="Billault A."/>
            <person name="Segurens B."/>
            <person name="Gouyvenoux M."/>
            <person name="Ugarte E."/>
            <person name="Cattonaro F."/>
            <person name="Anthouard V."/>
            <person name="Vico V."/>
            <person name="Del Fabbro C."/>
            <person name="Alaux M."/>
            <person name="Di Gaspero G."/>
            <person name="Dumas V."/>
            <person name="Felice N."/>
            <person name="Paillard S."/>
            <person name="Juman I."/>
            <person name="Moroldo M."/>
            <person name="Scalabrin S."/>
            <person name="Canaguier A."/>
            <person name="Le Clainche I."/>
            <person name="Malacrida G."/>
            <person name="Durand E."/>
            <person name="Pesole G."/>
            <person name="Laucou V."/>
            <person name="Chatelet P."/>
            <person name="Merdinoglu D."/>
            <person name="Delledonne M."/>
            <person name="Pezzotti M."/>
            <person name="Lecharny A."/>
            <person name="Scarpelli C."/>
            <person name="Artiguenave F."/>
            <person name="Pe M.E."/>
            <person name="Valle G."/>
            <person name="Morgante M."/>
            <person name="Caboche M."/>
            <person name="Adam-Blondon A.-F."/>
            <person name="Weissenbach J."/>
            <person name="Quetier F."/>
            <person name="Wincker P."/>
        </authorList>
    </citation>
    <scope>NUCLEOTIDE SEQUENCE [LARGE SCALE GENOMIC DNA]</scope>
    <source>
        <strain evidence="2">cv. Pinot noir / PN40024</strain>
    </source>
</reference>
<organism evidence="1 2">
    <name type="scientific">Vitis vinifera</name>
    <name type="common">Grape</name>
    <dbReference type="NCBI Taxonomy" id="29760"/>
    <lineage>
        <taxon>Eukaryota</taxon>
        <taxon>Viridiplantae</taxon>
        <taxon>Streptophyta</taxon>
        <taxon>Embryophyta</taxon>
        <taxon>Tracheophyta</taxon>
        <taxon>Spermatophyta</taxon>
        <taxon>Magnoliopsida</taxon>
        <taxon>eudicotyledons</taxon>
        <taxon>Gunneridae</taxon>
        <taxon>Pentapetalae</taxon>
        <taxon>rosids</taxon>
        <taxon>Vitales</taxon>
        <taxon>Vitaceae</taxon>
        <taxon>Viteae</taxon>
        <taxon>Vitis</taxon>
    </lineage>
</organism>
<dbReference type="ExpressionAtlas" id="F6I6M2">
    <property type="expression patterns" value="baseline and differential"/>
</dbReference>
<dbReference type="PaxDb" id="29760-VIT_13s0067g01230.t01"/>
<dbReference type="InParanoid" id="F6I6M2"/>
<evidence type="ECO:0000313" key="1">
    <source>
        <dbReference type="EMBL" id="CCB62590.1"/>
    </source>
</evidence>
<dbReference type="HOGENOM" id="CLU_2241545_0_0_1"/>